<organism evidence="2 3">
    <name type="scientific">Pseudomonas aestuarii</name>
    <dbReference type="NCBI Taxonomy" id="3018340"/>
    <lineage>
        <taxon>Bacteria</taxon>
        <taxon>Pseudomonadati</taxon>
        <taxon>Pseudomonadota</taxon>
        <taxon>Gammaproteobacteria</taxon>
        <taxon>Pseudomonadales</taxon>
        <taxon>Pseudomonadaceae</taxon>
        <taxon>Pseudomonas</taxon>
    </lineage>
</organism>
<dbReference type="EMBL" id="JAQJZJ010000006">
    <property type="protein sequence ID" value="MDA7087658.1"/>
    <property type="molecule type" value="Genomic_DNA"/>
</dbReference>
<dbReference type="InterPro" id="IPR056925">
    <property type="entry name" value="ParE-like"/>
</dbReference>
<keyword evidence="3" id="KW-1185">Reference proteome</keyword>
<comment type="caution">
    <text evidence="2">The sequence shown here is derived from an EMBL/GenBank/DDBJ whole genome shotgun (WGS) entry which is preliminary data.</text>
</comment>
<proteinExistence type="predicted"/>
<dbReference type="Proteomes" id="UP001212042">
    <property type="component" value="Unassembled WGS sequence"/>
</dbReference>
<name>A0ABT4XHN2_9PSED</name>
<protein>
    <recommendedName>
        <fullName evidence="1">ParE-like toxin domain-containing protein</fullName>
    </recommendedName>
</protein>
<accession>A0ABT4XHN2</accession>
<sequence>MHTIATILAKCPHQVNACHQAKALGIDQALLAGTPFTALGGKRVRCREGLLRFKLGSAWRLLYQITATGYAPCALVSRQCFERELKRRRPIKAYNLSSQEKHP</sequence>
<dbReference type="RefSeq" id="WP_271348531.1">
    <property type="nucleotide sequence ID" value="NZ_JAQJZJ010000006.1"/>
</dbReference>
<evidence type="ECO:0000313" key="3">
    <source>
        <dbReference type="Proteomes" id="UP001212042"/>
    </source>
</evidence>
<feature type="domain" description="ParE-like toxin" evidence="1">
    <location>
        <begin position="19"/>
        <end position="80"/>
    </location>
</feature>
<evidence type="ECO:0000313" key="2">
    <source>
        <dbReference type="EMBL" id="MDA7087658.1"/>
    </source>
</evidence>
<evidence type="ECO:0000259" key="1">
    <source>
        <dbReference type="Pfam" id="PF24732"/>
    </source>
</evidence>
<dbReference type="Pfam" id="PF24732">
    <property type="entry name" value="ParE_like"/>
    <property type="match status" value="1"/>
</dbReference>
<gene>
    <name evidence="2" type="ORF">PH586_14805</name>
</gene>
<reference evidence="2 3" key="1">
    <citation type="submission" date="2023-01" db="EMBL/GenBank/DDBJ databases">
        <title>Pseudomonas SA3-5T sp. nov., isolated from tidal flat sediment.</title>
        <authorList>
            <person name="Kim H.S."/>
            <person name="Kim J.-S."/>
            <person name="Suh M.K."/>
            <person name="Eom M.K."/>
            <person name="Lee J.-S."/>
        </authorList>
    </citation>
    <scope>NUCLEOTIDE SEQUENCE [LARGE SCALE GENOMIC DNA]</scope>
    <source>
        <strain evidence="2 3">SA3-5</strain>
    </source>
</reference>